<gene>
    <name evidence="1" type="ORF">J437_LFUL001753</name>
</gene>
<dbReference type="Proteomes" id="UP000792457">
    <property type="component" value="Unassembled WGS sequence"/>
</dbReference>
<dbReference type="AlphaFoldDB" id="A0A8K0JWI2"/>
<dbReference type="OrthoDB" id="9971063at2759"/>
<comment type="caution">
    <text evidence="1">The sequence shown here is derived from an EMBL/GenBank/DDBJ whole genome shotgun (WGS) entry which is preliminary data.</text>
</comment>
<accession>A0A8K0JWI2</accession>
<keyword evidence="2" id="KW-1185">Reference proteome</keyword>
<dbReference type="GO" id="GO:0003676">
    <property type="term" value="F:nucleic acid binding"/>
    <property type="evidence" value="ECO:0007669"/>
    <property type="project" value="InterPro"/>
</dbReference>
<evidence type="ECO:0000313" key="1">
    <source>
        <dbReference type="EMBL" id="KAG8223646.1"/>
    </source>
</evidence>
<protein>
    <submittedName>
        <fullName evidence="1">Uncharacterized protein</fullName>
    </submittedName>
</protein>
<dbReference type="InterPro" id="IPR036397">
    <property type="entry name" value="RNaseH_sf"/>
</dbReference>
<proteinExistence type="predicted"/>
<reference evidence="1" key="2">
    <citation type="submission" date="2017-10" db="EMBL/GenBank/DDBJ databases">
        <title>Ladona fulva Genome sequencing and assembly.</title>
        <authorList>
            <person name="Murali S."/>
            <person name="Richards S."/>
            <person name="Bandaranaike D."/>
            <person name="Bellair M."/>
            <person name="Blankenburg K."/>
            <person name="Chao H."/>
            <person name="Dinh H."/>
            <person name="Doddapaneni H."/>
            <person name="Dugan-Rocha S."/>
            <person name="Elkadiri S."/>
            <person name="Gnanaolivu R."/>
            <person name="Hernandez B."/>
            <person name="Skinner E."/>
            <person name="Javaid M."/>
            <person name="Lee S."/>
            <person name="Li M."/>
            <person name="Ming W."/>
            <person name="Munidasa M."/>
            <person name="Muniz J."/>
            <person name="Nguyen L."/>
            <person name="Hughes D."/>
            <person name="Osuji N."/>
            <person name="Pu L.-L."/>
            <person name="Puazo M."/>
            <person name="Qu C."/>
            <person name="Quiroz J."/>
            <person name="Raj R."/>
            <person name="Weissenberger G."/>
            <person name="Xin Y."/>
            <person name="Zou X."/>
            <person name="Han Y."/>
            <person name="Worley K."/>
            <person name="Muzny D."/>
            <person name="Gibbs R."/>
        </authorList>
    </citation>
    <scope>NUCLEOTIDE SEQUENCE</scope>
    <source>
        <strain evidence="1">Sampled in the wild</strain>
    </source>
</reference>
<evidence type="ECO:0000313" key="2">
    <source>
        <dbReference type="Proteomes" id="UP000792457"/>
    </source>
</evidence>
<reference evidence="1" key="1">
    <citation type="submission" date="2013-04" db="EMBL/GenBank/DDBJ databases">
        <authorList>
            <person name="Qu J."/>
            <person name="Murali S.C."/>
            <person name="Bandaranaike D."/>
            <person name="Bellair M."/>
            <person name="Blankenburg K."/>
            <person name="Chao H."/>
            <person name="Dinh H."/>
            <person name="Doddapaneni H."/>
            <person name="Downs B."/>
            <person name="Dugan-Rocha S."/>
            <person name="Elkadiri S."/>
            <person name="Gnanaolivu R.D."/>
            <person name="Hernandez B."/>
            <person name="Javaid M."/>
            <person name="Jayaseelan J.C."/>
            <person name="Lee S."/>
            <person name="Li M."/>
            <person name="Ming W."/>
            <person name="Munidasa M."/>
            <person name="Muniz J."/>
            <person name="Nguyen L."/>
            <person name="Ongeri F."/>
            <person name="Osuji N."/>
            <person name="Pu L.-L."/>
            <person name="Puazo M."/>
            <person name="Qu C."/>
            <person name="Quiroz J."/>
            <person name="Raj R."/>
            <person name="Weissenberger G."/>
            <person name="Xin Y."/>
            <person name="Zou X."/>
            <person name="Han Y."/>
            <person name="Richards S."/>
            <person name="Worley K."/>
            <person name="Muzny D."/>
            <person name="Gibbs R."/>
        </authorList>
    </citation>
    <scope>NUCLEOTIDE SEQUENCE</scope>
    <source>
        <strain evidence="1">Sampled in the wild</strain>
    </source>
</reference>
<dbReference type="EMBL" id="KZ308169">
    <property type="protein sequence ID" value="KAG8223646.1"/>
    <property type="molecule type" value="Genomic_DNA"/>
</dbReference>
<organism evidence="1 2">
    <name type="scientific">Ladona fulva</name>
    <name type="common">Scarce chaser dragonfly</name>
    <name type="synonym">Libellula fulva</name>
    <dbReference type="NCBI Taxonomy" id="123851"/>
    <lineage>
        <taxon>Eukaryota</taxon>
        <taxon>Metazoa</taxon>
        <taxon>Ecdysozoa</taxon>
        <taxon>Arthropoda</taxon>
        <taxon>Hexapoda</taxon>
        <taxon>Insecta</taxon>
        <taxon>Pterygota</taxon>
        <taxon>Palaeoptera</taxon>
        <taxon>Odonata</taxon>
        <taxon>Epiprocta</taxon>
        <taxon>Anisoptera</taxon>
        <taxon>Libelluloidea</taxon>
        <taxon>Libellulidae</taxon>
        <taxon>Ladona</taxon>
    </lineage>
</organism>
<sequence>MLQKLKPSDKVKWLDFCSKILEQLAVNDTFLDKLVFSDEATFHLSGQDGFQPHDLNHLMVHYCLEKGDLIDSPTEMSRKTMVTFEIVQPLCNHMTKYQLELHKEVQAEPQETYTIKGKYPPQPSSHDLDLAGARSTISVFSVVVK</sequence>
<name>A0A8K0JWI2_LADFU</name>
<dbReference type="Gene3D" id="3.30.420.10">
    <property type="entry name" value="Ribonuclease H-like superfamily/Ribonuclease H"/>
    <property type="match status" value="1"/>
</dbReference>